<comment type="function">
    <text evidence="2">With LigD forms a non-homologous end joining (NHEJ) DNA repair enzyme, which repairs dsDNA breaks with reduced fidelity. Binds linear dsDNA with 5'- and 3'- overhangs but not closed circular dsDNA nor ssDNA. Recruits and stimulates the ligase activity of LigD.</text>
</comment>
<comment type="similarity">
    <text evidence="2">Belongs to the prokaryotic Ku family.</text>
</comment>
<dbReference type="Gene3D" id="2.40.290.10">
    <property type="match status" value="1"/>
</dbReference>
<evidence type="ECO:0000256" key="3">
    <source>
        <dbReference type="SAM" id="MobiDB-lite"/>
    </source>
</evidence>
<dbReference type="InterPro" id="IPR009187">
    <property type="entry name" value="Prok_Ku"/>
</dbReference>
<dbReference type="CDD" id="cd00789">
    <property type="entry name" value="KU_like"/>
    <property type="match status" value="1"/>
</dbReference>
<proteinExistence type="inferred from homology"/>
<dbReference type="NCBIfam" id="TIGR02772">
    <property type="entry name" value="Ku_bact"/>
    <property type="match status" value="1"/>
</dbReference>
<evidence type="ECO:0000259" key="4">
    <source>
        <dbReference type="SMART" id="SM00559"/>
    </source>
</evidence>
<gene>
    <name evidence="2" type="primary">ku</name>
    <name evidence="5" type="ORF">Q644_23905</name>
</gene>
<keyword evidence="2" id="KW-0227">DNA damage</keyword>
<evidence type="ECO:0000313" key="6">
    <source>
        <dbReference type="Proteomes" id="UP000016842"/>
    </source>
</evidence>
<dbReference type="GO" id="GO:0006310">
    <property type="term" value="P:DNA recombination"/>
    <property type="evidence" value="ECO:0007669"/>
    <property type="project" value="UniProtKB-KW"/>
</dbReference>
<dbReference type="SMART" id="SM00559">
    <property type="entry name" value="Ku78"/>
    <property type="match status" value="1"/>
</dbReference>
<dbReference type="InterPro" id="IPR016194">
    <property type="entry name" value="SPOC-like_C_dom_sf"/>
</dbReference>
<accession>U4VDW3</accession>
<dbReference type="GO" id="GO:0004386">
    <property type="term" value="F:helicase activity"/>
    <property type="evidence" value="ECO:0007669"/>
    <property type="project" value="UniProtKB-KW"/>
</dbReference>
<dbReference type="Proteomes" id="UP000016842">
    <property type="component" value="Unassembled WGS sequence"/>
</dbReference>
<dbReference type="GO" id="GO:0003690">
    <property type="term" value="F:double-stranded DNA binding"/>
    <property type="evidence" value="ECO:0007669"/>
    <property type="project" value="UniProtKB-UniRule"/>
</dbReference>
<sequence>MVAPRANWKGGFIKFGEVSCPVALYTAASTSERISFHTINRKTGNRVKREFIDSETGKPVERDDQVKGYEVDDHRYVVLEPDEVAAAVPESDKTLRIEAFIPCDQIDTAYFDKPYYLAPDKMGTEAFVLLRDGMMKAKVAAIARTVLFRRMRTVLIRAHGKGLTASTLNFDYEVRSAQKAFEDVPDIKIEGEMLELAEHIINTKAGEYDANKFDDRYEEAVAELVKAKIEGRSLPKKKAPVASKPSDLLQALRESAGGVGAKTKRTAANADRAPARRKTAKAAAKSSQSATPARRAG</sequence>
<dbReference type="PIRSF" id="PIRSF006493">
    <property type="entry name" value="Prok_Ku"/>
    <property type="match status" value="1"/>
</dbReference>
<feature type="region of interest" description="Disordered" evidence="3">
    <location>
        <begin position="253"/>
        <end position="297"/>
    </location>
</feature>
<keyword evidence="5" id="KW-0378">Hydrolase</keyword>
<dbReference type="EMBL" id="ASXJ01000211">
    <property type="protein sequence ID" value="ERM00986.1"/>
    <property type="molecule type" value="Genomic_DNA"/>
</dbReference>
<dbReference type="PANTHER" id="PTHR41251:SF1">
    <property type="entry name" value="NON-HOMOLOGOUS END JOINING PROTEIN KU"/>
    <property type="match status" value="1"/>
</dbReference>
<dbReference type="InterPro" id="IPR006164">
    <property type="entry name" value="DNA_bd_Ku70/Ku80"/>
</dbReference>
<keyword evidence="1 2" id="KW-0238">DNA-binding</keyword>
<dbReference type="SUPFAM" id="SSF100939">
    <property type="entry name" value="SPOC domain-like"/>
    <property type="match status" value="1"/>
</dbReference>
<keyword evidence="2" id="KW-0234">DNA repair</keyword>
<keyword evidence="5" id="KW-0347">Helicase</keyword>
<keyword evidence="5" id="KW-0067">ATP-binding</keyword>
<feature type="compositionally biased region" description="Low complexity" evidence="3">
    <location>
        <begin position="281"/>
        <end position="297"/>
    </location>
</feature>
<dbReference type="GO" id="GO:0006303">
    <property type="term" value="P:double-strand break repair via nonhomologous end joining"/>
    <property type="evidence" value="ECO:0007669"/>
    <property type="project" value="UniProtKB-UniRule"/>
</dbReference>
<comment type="caution">
    <text evidence="5">The sequence shown here is derived from an EMBL/GenBank/DDBJ whole genome shotgun (WGS) entry which is preliminary data.</text>
</comment>
<keyword evidence="5" id="KW-0547">Nucleotide-binding</keyword>
<name>U4VDW3_9HYPH</name>
<feature type="domain" description="Ku" evidence="4">
    <location>
        <begin position="57"/>
        <end position="186"/>
    </location>
</feature>
<dbReference type="HAMAP" id="MF_01875">
    <property type="entry name" value="Prokaryotic_Ku"/>
    <property type="match status" value="1"/>
</dbReference>
<evidence type="ECO:0000313" key="5">
    <source>
        <dbReference type="EMBL" id="ERM00986.1"/>
    </source>
</evidence>
<organism evidence="5 6">
    <name type="scientific">Brucella intermedia 229E</name>
    <dbReference type="NCBI Taxonomy" id="1337887"/>
    <lineage>
        <taxon>Bacteria</taxon>
        <taxon>Pseudomonadati</taxon>
        <taxon>Pseudomonadota</taxon>
        <taxon>Alphaproteobacteria</taxon>
        <taxon>Hyphomicrobiales</taxon>
        <taxon>Brucellaceae</taxon>
        <taxon>Brucella/Ochrobactrum group</taxon>
        <taxon>Brucella</taxon>
    </lineage>
</organism>
<evidence type="ECO:0000256" key="2">
    <source>
        <dbReference type="HAMAP-Rule" id="MF_01875"/>
    </source>
</evidence>
<comment type="subunit">
    <text evidence="2">Homodimer. Interacts with LigD.</text>
</comment>
<evidence type="ECO:0000256" key="1">
    <source>
        <dbReference type="ARBA" id="ARBA00023125"/>
    </source>
</evidence>
<dbReference type="AlphaFoldDB" id="U4VDW3"/>
<dbReference type="PATRIC" id="fig|1337887.3.peg.3647"/>
<keyword evidence="2" id="KW-0233">DNA recombination</keyword>
<dbReference type="PANTHER" id="PTHR41251">
    <property type="entry name" value="NON-HOMOLOGOUS END JOINING PROTEIN KU"/>
    <property type="match status" value="1"/>
</dbReference>
<reference evidence="5 6" key="1">
    <citation type="journal article" date="2014" name="FEMS Microbiol. Lett.">
        <title>Genome sequencing analysis reveals virulence-related gene content of Ochrobactrum intermedium strain 229E, a urease-positive strain isolated from the human gastric niche.</title>
        <authorList>
            <person name="Kulkarni G.J."/>
            <person name="Shetty S."/>
            <person name="Dharne M.S."/>
            <person name="Shouche Y.S."/>
        </authorList>
    </citation>
    <scope>NUCLEOTIDE SEQUENCE [LARGE SCALE GENOMIC DNA]</scope>
    <source>
        <strain evidence="5 6">229E</strain>
    </source>
</reference>
<protein>
    <recommendedName>
        <fullName evidence="2">Non-homologous end joining protein Ku</fullName>
    </recommendedName>
</protein>
<dbReference type="Pfam" id="PF02735">
    <property type="entry name" value="Ku"/>
    <property type="match status" value="1"/>
</dbReference>